<evidence type="ECO:0000313" key="3">
    <source>
        <dbReference type="EMBL" id="MCU4751157.1"/>
    </source>
</evidence>
<dbReference type="Proteomes" id="UP001321047">
    <property type="component" value="Unassembled WGS sequence"/>
</dbReference>
<organism evidence="3 4">
    <name type="scientific">Natronosalvus hydrolyticus</name>
    <dbReference type="NCBI Taxonomy" id="2979988"/>
    <lineage>
        <taxon>Archaea</taxon>
        <taxon>Methanobacteriati</taxon>
        <taxon>Methanobacteriota</taxon>
        <taxon>Stenosarchaea group</taxon>
        <taxon>Halobacteria</taxon>
        <taxon>Halobacteriales</taxon>
        <taxon>Natrialbaceae</taxon>
        <taxon>Natronosalvus</taxon>
    </lineage>
</organism>
<protein>
    <submittedName>
        <fullName evidence="3">Universal stress protein</fullName>
    </submittedName>
</protein>
<proteinExistence type="inferred from homology"/>
<dbReference type="Pfam" id="PF00582">
    <property type="entry name" value="Usp"/>
    <property type="match status" value="1"/>
</dbReference>
<gene>
    <name evidence="3" type="ORF">OB919_04035</name>
</gene>
<name>A0AAP2Z5K6_9EURY</name>
<comment type="similarity">
    <text evidence="1">Belongs to the universal stress protein A family.</text>
</comment>
<dbReference type="EMBL" id="JAOPJZ010000002">
    <property type="protein sequence ID" value="MCU4751157.1"/>
    <property type="molecule type" value="Genomic_DNA"/>
</dbReference>
<keyword evidence="4" id="KW-1185">Reference proteome</keyword>
<dbReference type="InterPro" id="IPR014729">
    <property type="entry name" value="Rossmann-like_a/b/a_fold"/>
</dbReference>
<dbReference type="CDD" id="cd00293">
    <property type="entry name" value="USP-like"/>
    <property type="match status" value="1"/>
</dbReference>
<dbReference type="RefSeq" id="WP_342806645.1">
    <property type="nucleotide sequence ID" value="NZ_JAOPJZ010000002.1"/>
</dbReference>
<dbReference type="PANTHER" id="PTHR46268:SF6">
    <property type="entry name" value="UNIVERSAL STRESS PROTEIN UP12"/>
    <property type="match status" value="1"/>
</dbReference>
<accession>A0AAP2Z5K6</accession>
<dbReference type="PANTHER" id="PTHR46268">
    <property type="entry name" value="STRESS RESPONSE PROTEIN NHAX"/>
    <property type="match status" value="1"/>
</dbReference>
<sequence length="133" mass="14189">MSTILLSVDNDESRAKSQAKSLTRLDFDPESTHVRLFHVFTDNPSGASVTQVGSVRRAKEILENAGYAVSLEGQSGDPAEEILAAAEEHDVDAISIAGRKRSPTGKALFGSVTQEVFLNTDLPVLLTSASTTE</sequence>
<dbReference type="AlphaFoldDB" id="A0AAP2Z5K6"/>
<evidence type="ECO:0000313" key="4">
    <source>
        <dbReference type="Proteomes" id="UP001321047"/>
    </source>
</evidence>
<evidence type="ECO:0000259" key="2">
    <source>
        <dbReference type="Pfam" id="PF00582"/>
    </source>
</evidence>
<dbReference type="SUPFAM" id="SSF52402">
    <property type="entry name" value="Adenine nucleotide alpha hydrolases-like"/>
    <property type="match status" value="1"/>
</dbReference>
<feature type="domain" description="UspA" evidence="2">
    <location>
        <begin position="30"/>
        <end position="126"/>
    </location>
</feature>
<dbReference type="Gene3D" id="3.40.50.620">
    <property type="entry name" value="HUPs"/>
    <property type="match status" value="1"/>
</dbReference>
<comment type="caution">
    <text evidence="3">The sequence shown here is derived from an EMBL/GenBank/DDBJ whole genome shotgun (WGS) entry which is preliminary data.</text>
</comment>
<reference evidence="3 4" key="1">
    <citation type="submission" date="2022-09" db="EMBL/GenBank/DDBJ databases">
        <title>Enrichment on poylsaccharides allowed isolation of novel metabolic and taxonomic groups of Haloarchaea.</title>
        <authorList>
            <person name="Sorokin D.Y."/>
            <person name="Elcheninov A.G."/>
            <person name="Khizhniak T.V."/>
            <person name="Kolganova T.V."/>
            <person name="Kublanov I.V."/>
        </authorList>
    </citation>
    <scope>NUCLEOTIDE SEQUENCE [LARGE SCALE GENOMIC DNA]</scope>
    <source>
        <strain evidence="3 4">AArc-curdl1</strain>
    </source>
</reference>
<dbReference type="InterPro" id="IPR006016">
    <property type="entry name" value="UspA"/>
</dbReference>
<evidence type="ECO:0000256" key="1">
    <source>
        <dbReference type="ARBA" id="ARBA00008791"/>
    </source>
</evidence>